<dbReference type="PANTHER" id="PTHR43441">
    <property type="entry name" value="RIBOSOMAL-PROTEIN-SERINE ACETYLTRANSFERASE"/>
    <property type="match status" value="1"/>
</dbReference>
<dbReference type="eggNOG" id="COG1670">
    <property type="taxonomic scope" value="Bacteria"/>
</dbReference>
<evidence type="ECO:0000259" key="1">
    <source>
        <dbReference type="PROSITE" id="PS51186"/>
    </source>
</evidence>
<evidence type="ECO:0000313" key="2">
    <source>
        <dbReference type="EMBL" id="ARX84402.1"/>
    </source>
</evidence>
<reference evidence="2 3" key="1">
    <citation type="submission" date="2017-05" db="EMBL/GenBank/DDBJ databases">
        <title>Streptomyces alboflavus Genome sequencing and assembly.</title>
        <authorList>
            <person name="Wang Y."/>
            <person name="Du B."/>
            <person name="Ding Y."/>
            <person name="Liu H."/>
            <person name="Hou Q."/>
            <person name="Liu K."/>
            <person name="Wang C."/>
            <person name="Yao L."/>
        </authorList>
    </citation>
    <scope>NUCLEOTIDE SEQUENCE [LARGE SCALE GENOMIC DNA]</scope>
    <source>
        <strain evidence="2 3">MDJK44</strain>
    </source>
</reference>
<dbReference type="GO" id="GO:0005737">
    <property type="term" value="C:cytoplasm"/>
    <property type="evidence" value="ECO:0007669"/>
    <property type="project" value="TreeGrafter"/>
</dbReference>
<feature type="domain" description="N-acetyltransferase" evidence="1">
    <location>
        <begin position="208"/>
        <end position="365"/>
    </location>
</feature>
<dbReference type="Pfam" id="PF13302">
    <property type="entry name" value="Acetyltransf_3"/>
    <property type="match status" value="1"/>
</dbReference>
<dbReference type="STRING" id="67267.GCA_000716675_07679"/>
<name>A0A1Z1WDH5_9ACTN</name>
<dbReference type="AlphaFoldDB" id="A0A1Z1WDH5"/>
<dbReference type="InterPro" id="IPR000182">
    <property type="entry name" value="GNAT_dom"/>
</dbReference>
<organism evidence="2 3">
    <name type="scientific">Streptomyces alboflavus</name>
    <dbReference type="NCBI Taxonomy" id="67267"/>
    <lineage>
        <taxon>Bacteria</taxon>
        <taxon>Bacillati</taxon>
        <taxon>Actinomycetota</taxon>
        <taxon>Actinomycetes</taxon>
        <taxon>Kitasatosporales</taxon>
        <taxon>Streptomycetaceae</taxon>
        <taxon>Streptomyces</taxon>
    </lineage>
</organism>
<dbReference type="InterPro" id="IPR051908">
    <property type="entry name" value="Ribosomal_N-acetyltransferase"/>
</dbReference>
<dbReference type="RefSeq" id="WP_203348093.1">
    <property type="nucleotide sequence ID" value="NZ_CP021748.1"/>
</dbReference>
<keyword evidence="3" id="KW-1185">Reference proteome</keyword>
<dbReference type="GO" id="GO:1990189">
    <property type="term" value="F:protein N-terminal-serine acetyltransferase activity"/>
    <property type="evidence" value="ECO:0007669"/>
    <property type="project" value="TreeGrafter"/>
</dbReference>
<gene>
    <name evidence="2" type="ORF">SMD44_03840</name>
</gene>
<proteinExistence type="predicted"/>
<dbReference type="KEGG" id="salf:SMD44_03840"/>
<dbReference type="InterPro" id="IPR016181">
    <property type="entry name" value="Acyl_CoA_acyltransferase"/>
</dbReference>
<dbReference type="EMBL" id="CP021748">
    <property type="protein sequence ID" value="ARX84402.1"/>
    <property type="molecule type" value="Genomic_DNA"/>
</dbReference>
<accession>A0A1Z1WDH5</accession>
<keyword evidence="2" id="KW-0808">Transferase</keyword>
<evidence type="ECO:0000313" key="3">
    <source>
        <dbReference type="Proteomes" id="UP000195880"/>
    </source>
</evidence>
<dbReference type="SUPFAM" id="SSF55729">
    <property type="entry name" value="Acyl-CoA N-acyltransferases (Nat)"/>
    <property type="match status" value="1"/>
</dbReference>
<dbReference type="PROSITE" id="PS51186">
    <property type="entry name" value="GNAT"/>
    <property type="match status" value="1"/>
</dbReference>
<dbReference type="PANTHER" id="PTHR43441:SF6">
    <property type="entry name" value="N-ACETYLTRANSFERASE DOMAIN-CONTAINING PROTEIN"/>
    <property type="match status" value="1"/>
</dbReference>
<dbReference type="GO" id="GO:0008999">
    <property type="term" value="F:protein-N-terminal-alanine acetyltransferase activity"/>
    <property type="evidence" value="ECO:0007669"/>
    <property type="project" value="TreeGrafter"/>
</dbReference>
<protein>
    <submittedName>
        <fullName evidence="2">Acetyltransferase</fullName>
    </submittedName>
</protein>
<dbReference type="Proteomes" id="UP000195880">
    <property type="component" value="Chromosome"/>
</dbReference>
<sequence length="366" mass="38726">MLFNGGERIDEATAHAVAALRAVATAEYDWTVPAGDLEWSCLDTAEHIAGDFTAYATQLTGRTAAIGGYVPVDMRLEDDTDADGVVRVVEATAGLLAAVVRTTPRGVRGWHPYPYGTADATGFAAMGVAELLLHTYDVLRAFDVAYEPPAELCEALLSRLFPNVPPAHDGEDHWRVLLWATGRGTRDGHARLDRWRWHNPLLLPAGPVDLVEVSPDAAADIAAGGTGGFDWADDGPGAGTRGAAGRAAKAYAAGTHRPEWGMFAVVRTEDQRAVGAMGFHGVPGEDGWAEVGYSLVPAARGNGYATQALGALTDWALAHPDHGDVQGVRGLSDVGNTASHSVLTRAGFTRVADRDDEAVFERPRDA</sequence>
<dbReference type="Gene3D" id="3.40.630.30">
    <property type="match status" value="1"/>
</dbReference>